<dbReference type="EMBL" id="CP067136">
    <property type="protein sequence ID" value="WCR05749.1"/>
    <property type="molecule type" value="Genomic_DNA"/>
</dbReference>
<dbReference type="InterPro" id="IPR050300">
    <property type="entry name" value="GDXG_lipolytic_enzyme"/>
</dbReference>
<dbReference type="PANTHER" id="PTHR48081:SF33">
    <property type="entry name" value="KYNURENINE FORMAMIDASE"/>
    <property type="match status" value="1"/>
</dbReference>
<keyword evidence="1 2" id="KW-0378">Hydrolase</keyword>
<gene>
    <name evidence="2" type="ORF">JHX87_09340</name>
</gene>
<evidence type="ECO:0000256" key="1">
    <source>
        <dbReference type="ARBA" id="ARBA00022801"/>
    </source>
</evidence>
<reference evidence="2 3" key="1">
    <citation type="submission" date="2021-01" db="EMBL/GenBank/DDBJ databases">
        <title>Biogeographic distribution of Paracoccus.</title>
        <authorList>
            <person name="Hollensteiner J."/>
            <person name="Leineberger J."/>
            <person name="Brinkhoff T."/>
            <person name="Daniel R."/>
        </authorList>
    </citation>
    <scope>NUCLEOTIDE SEQUENCE [LARGE SCALE GENOMIC DNA]</scope>
    <source>
        <strain evidence="2 3">KCTC 22803</strain>
    </source>
</reference>
<dbReference type="GO" id="GO:0016787">
    <property type="term" value="F:hydrolase activity"/>
    <property type="evidence" value="ECO:0007669"/>
    <property type="project" value="UniProtKB-KW"/>
</dbReference>
<evidence type="ECO:0000313" key="3">
    <source>
        <dbReference type="Proteomes" id="UP001219349"/>
    </source>
</evidence>
<accession>A0ABY7SFZ3</accession>
<protein>
    <submittedName>
        <fullName evidence="2">Alpha/beta hydrolase</fullName>
    </submittedName>
</protein>
<dbReference type="Gene3D" id="3.40.50.1820">
    <property type="entry name" value="alpha/beta hydrolase"/>
    <property type="match status" value="1"/>
</dbReference>
<evidence type="ECO:0000313" key="2">
    <source>
        <dbReference type="EMBL" id="WCR05749.1"/>
    </source>
</evidence>
<name>A0ABY7SFZ3_9RHOB</name>
<dbReference type="InterPro" id="IPR029058">
    <property type="entry name" value="AB_hydrolase_fold"/>
</dbReference>
<dbReference type="SUPFAM" id="SSF53474">
    <property type="entry name" value="alpha/beta-Hydrolases"/>
    <property type="match status" value="1"/>
</dbReference>
<dbReference type="RefSeq" id="WP_271886444.1">
    <property type="nucleotide sequence ID" value="NZ_CP067136.1"/>
</dbReference>
<keyword evidence="3" id="KW-1185">Reference proteome</keyword>
<proteinExistence type="predicted"/>
<dbReference type="Proteomes" id="UP001219349">
    <property type="component" value="Chromosome"/>
</dbReference>
<organism evidence="2 3">
    <name type="scientific">Paracoccus fistulariae</name>
    <dbReference type="NCBI Taxonomy" id="658446"/>
    <lineage>
        <taxon>Bacteria</taxon>
        <taxon>Pseudomonadati</taxon>
        <taxon>Pseudomonadota</taxon>
        <taxon>Alphaproteobacteria</taxon>
        <taxon>Rhodobacterales</taxon>
        <taxon>Paracoccaceae</taxon>
        <taxon>Paracoccus</taxon>
    </lineage>
</organism>
<dbReference type="PANTHER" id="PTHR48081">
    <property type="entry name" value="AB HYDROLASE SUPERFAMILY PROTEIN C4A8.06C"/>
    <property type="match status" value="1"/>
</dbReference>
<sequence length="261" mass="27922">MPYQVKDWNDAYSNFAYIPDAEQIVVRMQQQAQEFCLQHPPQPLGGGRLFLPDGPAKGLAVFIHGGYWSEPYPDLWSHLAAGPFAQGWAVAIPAYQLAPKVRVADMAVELAGIIGQAASRVDGPLALTGHSAGGHLAARLICGDLLGSELLARVQSCVPISPIADLRPILRTEMNSVIGLDEAEAAHESPIFLTPHPGIPVTCWVGGDERPEFLRQARLLADIWAGLGGPTDCVIDAGRNHMTVLEGLCDPGSPLTRCLIA</sequence>